<dbReference type="GO" id="GO:0008049">
    <property type="term" value="P:male courtship behavior"/>
    <property type="evidence" value="ECO:0007669"/>
    <property type="project" value="TreeGrafter"/>
</dbReference>
<keyword evidence="9" id="KW-1185">Reference proteome</keyword>
<keyword evidence="2" id="KW-1003">Cell membrane</keyword>
<evidence type="ECO:0000256" key="4">
    <source>
        <dbReference type="ARBA" id="ARBA00022989"/>
    </source>
</evidence>
<feature type="transmembrane region" description="Helical" evidence="7">
    <location>
        <begin position="143"/>
        <end position="162"/>
    </location>
</feature>
<dbReference type="EMBL" id="CAKKLH010000112">
    <property type="protein sequence ID" value="CAH0103457.1"/>
    <property type="molecule type" value="Genomic_DNA"/>
</dbReference>
<comment type="subcellular location">
    <subcellularLocation>
        <location evidence="1">Cell membrane</location>
        <topology evidence="1">Multi-pass membrane protein</topology>
    </subcellularLocation>
</comment>
<dbReference type="GO" id="GO:0030425">
    <property type="term" value="C:dendrite"/>
    <property type="evidence" value="ECO:0007669"/>
    <property type="project" value="TreeGrafter"/>
</dbReference>
<name>A0A8J2RJK8_9CRUS</name>
<keyword evidence="3 7" id="KW-0812">Transmembrane</keyword>
<dbReference type="GO" id="GO:0050909">
    <property type="term" value="P:sensory perception of taste"/>
    <property type="evidence" value="ECO:0007669"/>
    <property type="project" value="InterPro"/>
</dbReference>
<feature type="transmembrane region" description="Helical" evidence="7">
    <location>
        <begin position="290"/>
        <end position="310"/>
    </location>
</feature>
<dbReference type="InterPro" id="IPR013604">
    <property type="entry name" value="7TM_chemorcpt"/>
</dbReference>
<evidence type="ECO:0000256" key="6">
    <source>
        <dbReference type="ARBA" id="ARBA00023170"/>
    </source>
</evidence>
<reference evidence="8" key="1">
    <citation type="submission" date="2021-11" db="EMBL/GenBank/DDBJ databases">
        <authorList>
            <person name="Schell T."/>
        </authorList>
    </citation>
    <scope>NUCLEOTIDE SEQUENCE</scope>
    <source>
        <strain evidence="8">M5</strain>
    </source>
</reference>
<dbReference type="GO" id="GO:0030424">
    <property type="term" value="C:axon"/>
    <property type="evidence" value="ECO:0007669"/>
    <property type="project" value="TreeGrafter"/>
</dbReference>
<comment type="caution">
    <text evidence="8">The sequence shown here is derived from an EMBL/GenBank/DDBJ whole genome shotgun (WGS) entry which is preliminary data.</text>
</comment>
<gene>
    <name evidence="8" type="ORF">DGAL_LOCUS6031</name>
</gene>
<dbReference type="Proteomes" id="UP000789390">
    <property type="component" value="Unassembled WGS sequence"/>
</dbReference>
<accession>A0A8J2RJK8</accession>
<dbReference type="GO" id="GO:0043025">
    <property type="term" value="C:neuronal cell body"/>
    <property type="evidence" value="ECO:0007669"/>
    <property type="project" value="TreeGrafter"/>
</dbReference>
<dbReference type="PANTHER" id="PTHR21143">
    <property type="entry name" value="INVERTEBRATE GUSTATORY RECEPTOR"/>
    <property type="match status" value="1"/>
</dbReference>
<evidence type="ECO:0000256" key="3">
    <source>
        <dbReference type="ARBA" id="ARBA00022692"/>
    </source>
</evidence>
<dbReference type="AlphaFoldDB" id="A0A8J2RJK8"/>
<evidence type="ECO:0000256" key="1">
    <source>
        <dbReference type="ARBA" id="ARBA00004651"/>
    </source>
</evidence>
<protein>
    <recommendedName>
        <fullName evidence="10">Gustatory receptor</fullName>
    </recommendedName>
</protein>
<dbReference type="PANTHER" id="PTHR21143:SF133">
    <property type="entry name" value="GUSTATORY AND PHEROMONE RECEPTOR 32A-RELATED"/>
    <property type="match status" value="1"/>
</dbReference>
<evidence type="ECO:0000256" key="7">
    <source>
        <dbReference type="SAM" id="Phobius"/>
    </source>
</evidence>
<keyword evidence="5 7" id="KW-0472">Membrane</keyword>
<organism evidence="8 9">
    <name type="scientific">Daphnia galeata</name>
    <dbReference type="NCBI Taxonomy" id="27404"/>
    <lineage>
        <taxon>Eukaryota</taxon>
        <taxon>Metazoa</taxon>
        <taxon>Ecdysozoa</taxon>
        <taxon>Arthropoda</taxon>
        <taxon>Crustacea</taxon>
        <taxon>Branchiopoda</taxon>
        <taxon>Diplostraca</taxon>
        <taxon>Cladocera</taxon>
        <taxon>Anomopoda</taxon>
        <taxon>Daphniidae</taxon>
        <taxon>Daphnia</taxon>
    </lineage>
</organism>
<evidence type="ECO:0000313" key="8">
    <source>
        <dbReference type="EMBL" id="CAH0103457.1"/>
    </source>
</evidence>
<sequence>MLKIEKNLWPLTVWMKIFGFHMLGSRKKLSNQSKRCHYSICLLFTGSFMVLSTVALHCTSFVYGVLRLKVNGLGPNGTNLTTANLLNIGIEHLNNTWFNIGVHCTFFFVSLTSNWTNLWDSLLLIEKNMKFNSTFYRKSRKSLSIGFSFLLLDCVTHLFMSIRSTYWDLGVMRSMAIVVSNISRTTIISVFFLFCVMARVMTLIFKSLNKQIGNLADDAEKILPIYLITSRILNARLEKWRRNHTLACELVEMANKCFGLVMLVTIVNVFVSFVTTSFEIVRSMGDNETLPLTLLLIFAKKSILLAIIFFESYRLQSEAGRTAASLRKLHPMTADLLTQIKVNTVVMEVIHASPKIAAMEFFDVNIRLLPTLIGSTLTYVAILHEVSAHSK</sequence>
<evidence type="ECO:0000256" key="5">
    <source>
        <dbReference type="ARBA" id="ARBA00023136"/>
    </source>
</evidence>
<dbReference type="GO" id="GO:0007635">
    <property type="term" value="P:chemosensory behavior"/>
    <property type="evidence" value="ECO:0007669"/>
    <property type="project" value="TreeGrafter"/>
</dbReference>
<proteinExistence type="predicted"/>
<feature type="transmembrane region" description="Helical" evidence="7">
    <location>
        <begin position="6"/>
        <end position="24"/>
    </location>
</feature>
<evidence type="ECO:0008006" key="10">
    <source>
        <dbReference type="Google" id="ProtNLM"/>
    </source>
</evidence>
<evidence type="ECO:0000313" key="9">
    <source>
        <dbReference type="Proteomes" id="UP000789390"/>
    </source>
</evidence>
<dbReference type="GO" id="GO:0005886">
    <property type="term" value="C:plasma membrane"/>
    <property type="evidence" value="ECO:0007669"/>
    <property type="project" value="UniProtKB-SubCell"/>
</dbReference>
<keyword evidence="6" id="KW-0675">Receptor</keyword>
<feature type="transmembrane region" description="Helical" evidence="7">
    <location>
        <begin position="36"/>
        <end position="66"/>
    </location>
</feature>
<dbReference type="Pfam" id="PF08395">
    <property type="entry name" value="7tm_7"/>
    <property type="match status" value="1"/>
</dbReference>
<dbReference type="OrthoDB" id="6347741at2759"/>
<keyword evidence="4 7" id="KW-1133">Transmembrane helix</keyword>
<evidence type="ECO:0000256" key="2">
    <source>
        <dbReference type="ARBA" id="ARBA00022475"/>
    </source>
</evidence>
<feature type="transmembrane region" description="Helical" evidence="7">
    <location>
        <begin position="182"/>
        <end position="205"/>
    </location>
</feature>
<feature type="transmembrane region" description="Helical" evidence="7">
    <location>
        <begin position="257"/>
        <end position="278"/>
    </location>
</feature>